<gene>
    <name evidence="3" type="ORF">CBW46_002550</name>
</gene>
<dbReference type="Gene3D" id="3.40.50.12710">
    <property type="match status" value="1"/>
</dbReference>
<dbReference type="SUPFAM" id="SSF53335">
    <property type="entry name" value="S-adenosyl-L-methionine-dependent methyltransferases"/>
    <property type="match status" value="1"/>
</dbReference>
<dbReference type="PANTHER" id="PTHR12049:SF7">
    <property type="entry name" value="PROTEIN ARGININE METHYLTRANSFERASE NDUFAF7, MITOCHONDRIAL"/>
    <property type="match status" value="1"/>
</dbReference>
<organism evidence="3 4">
    <name type="scientific">Paenibacillus xerothermodurans</name>
    <dbReference type="NCBI Taxonomy" id="1977292"/>
    <lineage>
        <taxon>Bacteria</taxon>
        <taxon>Bacillati</taxon>
        <taxon>Bacillota</taxon>
        <taxon>Bacilli</taxon>
        <taxon>Bacillales</taxon>
        <taxon>Paenibacillaceae</taxon>
        <taxon>Paenibacillus</taxon>
    </lineage>
</organism>
<dbReference type="InterPro" id="IPR003788">
    <property type="entry name" value="NDUFAF7"/>
</dbReference>
<sequence>MLTPIIRRLIRQSPEQCISFENYMEQCLYHPEYGYYMNAKEKIGRSGDYYTSSAIGGLLGEVLADYVVNQADTFGSDEPVTVVEWGGGTGDMARQLLDQMKSEHPAVYRRLSFISVETSVYHRTHQRRSFAGHLNRVSWLTEQDWLQQGPWENVIVLSNELLDAFPVHRVQFEKGQLLEIWVQWNDADKCFSERLMPIPSGPLQEYVRRLSLDVMEGQQLEVNLAADAWLRRIGNAIARGQVVTIDYGDRADELIAPHRMNGTLICYRRHLAHDDPYFEPGSQDITSHVNFTDLIRAGLAVGLQPSEFLTQKQFLVHNGLLQKLQDTLSQDPFSPAARRNRAIRQLLLSDQMSELFKVLIQIKR</sequence>
<evidence type="ECO:0000313" key="4">
    <source>
        <dbReference type="Proteomes" id="UP000214746"/>
    </source>
</evidence>
<protein>
    <submittedName>
        <fullName evidence="3">SAM-dependent methyltransferase</fullName>
    </submittedName>
</protein>
<dbReference type="PANTHER" id="PTHR12049">
    <property type="entry name" value="PROTEIN ARGININE METHYLTRANSFERASE NDUFAF7, MITOCHONDRIAL"/>
    <property type="match status" value="1"/>
</dbReference>
<evidence type="ECO:0000313" key="3">
    <source>
        <dbReference type="EMBL" id="PZE22900.1"/>
    </source>
</evidence>
<dbReference type="AlphaFoldDB" id="A0A2W1NGR9"/>
<dbReference type="GO" id="GO:0035243">
    <property type="term" value="F:protein-arginine omega-N symmetric methyltransferase activity"/>
    <property type="evidence" value="ECO:0007669"/>
    <property type="project" value="TreeGrafter"/>
</dbReference>
<dbReference type="InterPro" id="IPR029063">
    <property type="entry name" value="SAM-dependent_MTases_sf"/>
</dbReference>
<proteinExistence type="predicted"/>
<dbReference type="InterPro" id="IPR038375">
    <property type="entry name" value="NDUFAF7_sf"/>
</dbReference>
<evidence type="ECO:0000256" key="2">
    <source>
        <dbReference type="ARBA" id="ARBA00022679"/>
    </source>
</evidence>
<reference evidence="3" key="1">
    <citation type="submission" date="2018-06" db="EMBL/GenBank/DDBJ databases">
        <title>Paenibacillus xerothermodurans sp. nov. an extremely dry heat resistant spore forming bacterium isolated from the soil of Cape Canaveral, Florida.</title>
        <authorList>
            <person name="Seuylemezian A."/>
            <person name="Kaur N."/>
            <person name="Patil P."/>
            <person name="Patil P."/>
            <person name="Mayilraj S."/>
            <person name="Vaishampayan P."/>
        </authorList>
    </citation>
    <scope>NUCLEOTIDE SEQUENCE [LARGE SCALE GENOMIC DNA]</scope>
    <source>
        <strain evidence="3">ATCC 27380</strain>
    </source>
</reference>
<evidence type="ECO:0000256" key="1">
    <source>
        <dbReference type="ARBA" id="ARBA00022603"/>
    </source>
</evidence>
<dbReference type="Proteomes" id="UP000214746">
    <property type="component" value="Unassembled WGS sequence"/>
</dbReference>
<comment type="caution">
    <text evidence="3">The sequence shown here is derived from an EMBL/GenBank/DDBJ whole genome shotgun (WGS) entry which is preliminary data.</text>
</comment>
<keyword evidence="2" id="KW-0808">Transferase</keyword>
<name>A0A2W1NGR9_PAEXE</name>
<dbReference type="EMBL" id="NHRJ02000001">
    <property type="protein sequence ID" value="PZE22900.1"/>
    <property type="molecule type" value="Genomic_DNA"/>
</dbReference>
<dbReference type="OrthoDB" id="9794208at2"/>
<keyword evidence="1 3" id="KW-0489">Methyltransferase</keyword>
<keyword evidence="4" id="KW-1185">Reference proteome</keyword>
<dbReference type="GO" id="GO:0032259">
    <property type="term" value="P:methylation"/>
    <property type="evidence" value="ECO:0007669"/>
    <property type="project" value="UniProtKB-KW"/>
</dbReference>
<accession>A0A2W1NGR9</accession>
<dbReference type="Pfam" id="PF02636">
    <property type="entry name" value="Methyltransf_28"/>
    <property type="match status" value="1"/>
</dbReference>